<dbReference type="GO" id="GO:0015774">
    <property type="term" value="P:polysaccharide transport"/>
    <property type="evidence" value="ECO:0007669"/>
    <property type="project" value="InterPro"/>
</dbReference>
<comment type="caution">
    <text evidence="1">The sequence shown here is derived from an EMBL/GenBank/DDBJ whole genome shotgun (WGS) entry which is preliminary data.</text>
</comment>
<keyword evidence="2" id="KW-1185">Reference proteome</keyword>
<name>A0A934SIJ0_9RHOB</name>
<evidence type="ECO:0008006" key="3">
    <source>
        <dbReference type="Google" id="ProtNLM"/>
    </source>
</evidence>
<dbReference type="RefSeq" id="WP_200689473.1">
    <property type="nucleotide sequence ID" value="NZ_JAEPRQ010000013.1"/>
</dbReference>
<evidence type="ECO:0000313" key="1">
    <source>
        <dbReference type="EMBL" id="MBK4218125.1"/>
    </source>
</evidence>
<dbReference type="Pfam" id="PF05159">
    <property type="entry name" value="Capsule_synth"/>
    <property type="match status" value="1"/>
</dbReference>
<reference evidence="1" key="1">
    <citation type="submission" date="2021-01" db="EMBL/GenBank/DDBJ databases">
        <title>Paracoccus amoyensis sp. nov., isolated from the surface seawater along the coast of Xiamen Island, China.</title>
        <authorList>
            <person name="Lyu L."/>
        </authorList>
    </citation>
    <scope>NUCLEOTIDE SEQUENCE</scope>
    <source>
        <strain evidence="1">MJ17</strain>
    </source>
</reference>
<sequence length="354" mass="39510">MTARRKVVTLEVPEAWFSNPEDGDRHRLFYSSVLAALAELGVLIDPVWLPRGAERAPRPGRGENFTISFHSYGDASGNVLRCKEAYIPPYYSFDPMGYACFSQLAASPDLYRQAIERQDPEQASRFVRQLSGDLIHGNRSKYAQPDPGEELHGPYVFVPLQVQNDSVAAGNWIDTEEAVTAIAEAAAARGLKTVVKRHPRCKSASVARFLDRLGQRDDVLFSSGSIHTLIVGADLVAGANSGVLFEALIHGKPVVSYAASDFGAATQQVRDRDALMRAIAAPAVPDLEWRDRFLFWYLTEYCVRADDVPAIRRMLSEAIHAAPEAISAAEWRRPAYIRRLYLYSLLDRIKRRLF</sequence>
<evidence type="ECO:0000313" key="2">
    <source>
        <dbReference type="Proteomes" id="UP000640485"/>
    </source>
</evidence>
<dbReference type="AlphaFoldDB" id="A0A934SIJ0"/>
<dbReference type="GO" id="GO:0000271">
    <property type="term" value="P:polysaccharide biosynthetic process"/>
    <property type="evidence" value="ECO:0007669"/>
    <property type="project" value="InterPro"/>
</dbReference>
<gene>
    <name evidence="1" type="ORF">JJJ17_19535</name>
</gene>
<organism evidence="1 2">
    <name type="scientific">Paracoccus caeni</name>
    <dbReference type="NCBI Taxonomy" id="657651"/>
    <lineage>
        <taxon>Bacteria</taxon>
        <taxon>Pseudomonadati</taxon>
        <taxon>Pseudomonadota</taxon>
        <taxon>Alphaproteobacteria</taxon>
        <taxon>Rhodobacterales</taxon>
        <taxon>Paracoccaceae</taxon>
        <taxon>Paracoccus</taxon>
    </lineage>
</organism>
<dbReference type="EMBL" id="JAEPRQ010000013">
    <property type="protein sequence ID" value="MBK4218125.1"/>
    <property type="molecule type" value="Genomic_DNA"/>
</dbReference>
<accession>A0A934SIJ0</accession>
<proteinExistence type="predicted"/>
<dbReference type="Proteomes" id="UP000640485">
    <property type="component" value="Unassembled WGS sequence"/>
</dbReference>
<dbReference type="SUPFAM" id="SSF53756">
    <property type="entry name" value="UDP-Glycosyltransferase/glycogen phosphorylase"/>
    <property type="match status" value="1"/>
</dbReference>
<dbReference type="InterPro" id="IPR007833">
    <property type="entry name" value="Capsule_polysaccharide_synth"/>
</dbReference>
<protein>
    <recommendedName>
        <fullName evidence="3">Capsular biosynthesis protein</fullName>
    </recommendedName>
</protein>